<protein>
    <submittedName>
        <fullName evidence="1">Uncharacterized protein</fullName>
    </submittedName>
</protein>
<sequence>MSFEYPSCPHCKYPFDADEIWHRQNQCKFPTEDDGDEGQFDCPGCFITLHVRLELTPSWTFTDSDGEEVTS</sequence>
<evidence type="ECO:0000313" key="1">
    <source>
        <dbReference type="EMBL" id="QKS24770.1"/>
    </source>
</evidence>
<gene>
    <name evidence="1" type="ORF">FX987_02552</name>
</gene>
<name>A0AAP9T102_9GAMM</name>
<reference evidence="1 2" key="1">
    <citation type="submission" date="2019-12" db="EMBL/GenBank/DDBJ databases">
        <title>Genome sequencing and assembly of endphytes of Porphyra tenera.</title>
        <authorList>
            <person name="Park J.M."/>
            <person name="Shin R."/>
            <person name="Jo S.H."/>
        </authorList>
    </citation>
    <scope>NUCLEOTIDE SEQUENCE [LARGE SCALE GENOMIC DNA]</scope>
    <source>
        <strain evidence="1 2">GPM3</strain>
    </source>
</reference>
<keyword evidence="2" id="KW-1185">Reference proteome</keyword>
<proteinExistence type="predicted"/>
<dbReference type="AlphaFoldDB" id="A0AAP9T102"/>
<organism evidence="1 2">
    <name type="scientific">Vreelandella titanicae</name>
    <dbReference type="NCBI Taxonomy" id="664683"/>
    <lineage>
        <taxon>Bacteria</taxon>
        <taxon>Pseudomonadati</taxon>
        <taxon>Pseudomonadota</taxon>
        <taxon>Gammaproteobacteria</taxon>
        <taxon>Oceanospirillales</taxon>
        <taxon>Halomonadaceae</taxon>
        <taxon>Vreelandella</taxon>
    </lineage>
</organism>
<evidence type="ECO:0000313" key="2">
    <source>
        <dbReference type="Proteomes" id="UP000509761"/>
    </source>
</evidence>
<accession>A0AAP9T102</accession>
<dbReference type="Proteomes" id="UP000509761">
    <property type="component" value="Chromosome"/>
</dbReference>
<dbReference type="EMBL" id="CP054580">
    <property type="protein sequence ID" value="QKS24770.1"/>
    <property type="molecule type" value="Genomic_DNA"/>
</dbReference>